<dbReference type="PANTHER" id="PTHR12213">
    <property type="entry name" value="CORRINOID ADENOSYLTRANSFERASE"/>
    <property type="match status" value="1"/>
</dbReference>
<keyword evidence="5" id="KW-0067">ATP-binding</keyword>
<protein>
    <submittedName>
        <fullName evidence="7">ATP:cob(I)alamin adenosyltransferase</fullName>
    </submittedName>
</protein>
<dbReference type="InterPro" id="IPR029499">
    <property type="entry name" value="PduO-typ"/>
</dbReference>
<dbReference type="GO" id="GO:0005524">
    <property type="term" value="F:ATP binding"/>
    <property type="evidence" value="ECO:0007669"/>
    <property type="project" value="UniProtKB-KW"/>
</dbReference>
<keyword evidence="2" id="KW-0963">Cytoplasm</keyword>
<evidence type="ECO:0000256" key="2">
    <source>
        <dbReference type="ARBA" id="ARBA00022490"/>
    </source>
</evidence>
<keyword evidence="3 7" id="KW-0808">Transferase</keyword>
<dbReference type="OrthoDB" id="4665at2157"/>
<accession>A0A1I0QNJ0</accession>
<proteinExistence type="predicted"/>
<dbReference type="Pfam" id="PF01923">
    <property type="entry name" value="Cob_adeno_trans"/>
    <property type="match status" value="1"/>
</dbReference>
<dbReference type="STRING" id="355548.SAMN04487945_2768"/>
<evidence type="ECO:0000313" key="8">
    <source>
        <dbReference type="Proteomes" id="UP000198518"/>
    </source>
</evidence>
<name>A0A1I0QNJ0_9EURY</name>
<evidence type="ECO:0000256" key="5">
    <source>
        <dbReference type="ARBA" id="ARBA00022840"/>
    </source>
</evidence>
<dbReference type="GO" id="GO:0008817">
    <property type="term" value="F:corrinoid adenosyltransferase activity"/>
    <property type="evidence" value="ECO:0007669"/>
    <property type="project" value="TreeGrafter"/>
</dbReference>
<dbReference type="InterPro" id="IPR016030">
    <property type="entry name" value="CblAdoTrfase-like"/>
</dbReference>
<keyword evidence="4" id="KW-0547">Nucleotide-binding</keyword>
<evidence type="ECO:0000256" key="3">
    <source>
        <dbReference type="ARBA" id="ARBA00022679"/>
    </source>
</evidence>
<dbReference type="NCBIfam" id="TIGR00636">
    <property type="entry name" value="PduO_Nterm"/>
    <property type="match status" value="1"/>
</dbReference>
<dbReference type="RefSeq" id="WP_089670055.1">
    <property type="nucleotide sequence ID" value="NZ_FOJA01000001.1"/>
</dbReference>
<dbReference type="Proteomes" id="UP000198518">
    <property type="component" value="Unassembled WGS sequence"/>
</dbReference>
<dbReference type="InterPro" id="IPR036451">
    <property type="entry name" value="CblAdoTrfase-like_sf"/>
</dbReference>
<dbReference type="FunFam" id="1.20.1200.10:FF:000003">
    <property type="entry name" value="ATP:cob(I)alamin adenosyltransferase"/>
    <property type="match status" value="1"/>
</dbReference>
<evidence type="ECO:0000313" key="7">
    <source>
        <dbReference type="EMBL" id="SEW28745.1"/>
    </source>
</evidence>
<evidence type="ECO:0000256" key="4">
    <source>
        <dbReference type="ARBA" id="ARBA00022741"/>
    </source>
</evidence>
<dbReference type="GO" id="GO:0005737">
    <property type="term" value="C:cytoplasm"/>
    <property type="evidence" value="ECO:0007669"/>
    <property type="project" value="UniProtKB-SubCell"/>
</dbReference>
<keyword evidence="8" id="KW-1185">Reference proteome</keyword>
<dbReference type="AlphaFoldDB" id="A0A1I0QNJ0"/>
<organism evidence="7 8">
    <name type="scientific">Halobacterium jilantaiense</name>
    <dbReference type="NCBI Taxonomy" id="355548"/>
    <lineage>
        <taxon>Archaea</taxon>
        <taxon>Methanobacteriati</taxon>
        <taxon>Methanobacteriota</taxon>
        <taxon>Stenosarchaea group</taxon>
        <taxon>Halobacteria</taxon>
        <taxon>Halobacteriales</taxon>
        <taxon>Halobacteriaceae</taxon>
        <taxon>Halobacterium</taxon>
    </lineage>
</organism>
<dbReference type="SUPFAM" id="SSF89028">
    <property type="entry name" value="Cobalamin adenosyltransferase-like"/>
    <property type="match status" value="1"/>
</dbReference>
<evidence type="ECO:0000259" key="6">
    <source>
        <dbReference type="Pfam" id="PF01923"/>
    </source>
</evidence>
<gene>
    <name evidence="7" type="ORF">SAMN04487945_2768</name>
</gene>
<dbReference type="EMBL" id="FOJA01000001">
    <property type="protein sequence ID" value="SEW28745.1"/>
    <property type="molecule type" value="Genomic_DNA"/>
</dbReference>
<sequence length="178" mass="19794">MKIYTKRGDDGDTDLRTMERVSKASPRIEAYGTVDELNAAVGAIRPTGVDDLDDYLREVQNHLHVAQADFANPEPDEDDPQVREDHVDQVEAWIDACEEQLEPLESFILPGGSDAGAALHQARAVCRRAERRAVALQDHEDDVNETAVSYLNRLSDALFVFARLANDEAGVREESPSY</sequence>
<reference evidence="7 8" key="1">
    <citation type="submission" date="2016-10" db="EMBL/GenBank/DDBJ databases">
        <authorList>
            <person name="de Groot N.N."/>
        </authorList>
    </citation>
    <scope>NUCLEOTIDE SEQUENCE [LARGE SCALE GENOMIC DNA]</scope>
    <source>
        <strain evidence="7 8">CGMCC 1.5337</strain>
    </source>
</reference>
<dbReference type="Gene3D" id="1.20.1200.10">
    <property type="entry name" value="Cobalamin adenosyltransferase-like"/>
    <property type="match status" value="1"/>
</dbReference>
<evidence type="ECO:0000256" key="1">
    <source>
        <dbReference type="ARBA" id="ARBA00004496"/>
    </source>
</evidence>
<comment type="subcellular location">
    <subcellularLocation>
        <location evidence="1">Cytoplasm</location>
    </subcellularLocation>
</comment>
<dbReference type="PANTHER" id="PTHR12213:SF0">
    <property type="entry name" value="CORRINOID ADENOSYLTRANSFERASE MMAB"/>
    <property type="match status" value="1"/>
</dbReference>
<feature type="domain" description="Cobalamin adenosyltransferase-like" evidence="6">
    <location>
        <begin position="3"/>
        <end position="164"/>
    </location>
</feature>